<evidence type="ECO:0000256" key="1">
    <source>
        <dbReference type="ARBA" id="ARBA00004370"/>
    </source>
</evidence>
<keyword evidence="7" id="KW-0560">Oxidoreductase</keyword>
<proteinExistence type="predicted"/>
<keyword evidence="8" id="KW-0408">Iron</keyword>
<evidence type="ECO:0000256" key="4">
    <source>
        <dbReference type="ARBA" id="ARBA00022723"/>
    </source>
</evidence>
<dbReference type="GO" id="GO:0005737">
    <property type="term" value="C:cytoplasm"/>
    <property type="evidence" value="ECO:0007669"/>
    <property type="project" value="TreeGrafter"/>
</dbReference>
<keyword evidence="3" id="KW-0001">2Fe-2S</keyword>
<dbReference type="CDD" id="cd03480">
    <property type="entry name" value="Rieske_RO_Alpha_PaO"/>
    <property type="match status" value="1"/>
</dbReference>
<reference evidence="13" key="1">
    <citation type="submission" date="2024-01" db="EMBL/GenBank/DDBJ databases">
        <title>Bank of Algae and Cyanobacteria of the Azores (BACA) strain genomes.</title>
        <authorList>
            <person name="Luz R."/>
            <person name="Cordeiro R."/>
            <person name="Fonseca A."/>
            <person name="Goncalves V."/>
        </authorList>
    </citation>
    <scope>NUCLEOTIDE SEQUENCE</scope>
    <source>
        <strain evidence="13">BACA0141</strain>
    </source>
</reference>
<evidence type="ECO:0000256" key="3">
    <source>
        <dbReference type="ARBA" id="ARBA00022714"/>
    </source>
</evidence>
<evidence type="ECO:0000259" key="12">
    <source>
        <dbReference type="PROSITE" id="PS51296"/>
    </source>
</evidence>
<evidence type="ECO:0000256" key="2">
    <source>
        <dbReference type="ARBA" id="ARBA00022692"/>
    </source>
</evidence>
<dbReference type="GO" id="GO:0016020">
    <property type="term" value="C:membrane"/>
    <property type="evidence" value="ECO:0007669"/>
    <property type="project" value="UniProtKB-SubCell"/>
</dbReference>
<evidence type="ECO:0000313" key="14">
    <source>
        <dbReference type="Proteomes" id="UP001333818"/>
    </source>
</evidence>
<dbReference type="GO" id="GO:0010277">
    <property type="term" value="F:chlorophyllide a oxygenase activity"/>
    <property type="evidence" value="ECO:0007669"/>
    <property type="project" value="InterPro"/>
</dbReference>
<organism evidence="13 14">
    <name type="scientific">Tumidithrix elongata BACA0141</name>
    <dbReference type="NCBI Taxonomy" id="2716417"/>
    <lineage>
        <taxon>Bacteria</taxon>
        <taxon>Bacillati</taxon>
        <taxon>Cyanobacteriota</taxon>
        <taxon>Cyanophyceae</taxon>
        <taxon>Pseudanabaenales</taxon>
        <taxon>Pseudanabaenaceae</taxon>
        <taxon>Tumidithrix</taxon>
        <taxon>Tumidithrix elongata</taxon>
    </lineage>
</organism>
<evidence type="ECO:0000256" key="7">
    <source>
        <dbReference type="ARBA" id="ARBA00023002"/>
    </source>
</evidence>
<evidence type="ECO:0000256" key="5">
    <source>
        <dbReference type="ARBA" id="ARBA00022946"/>
    </source>
</evidence>
<dbReference type="Proteomes" id="UP001333818">
    <property type="component" value="Unassembled WGS sequence"/>
</dbReference>
<dbReference type="SUPFAM" id="SSF55961">
    <property type="entry name" value="Bet v1-like"/>
    <property type="match status" value="1"/>
</dbReference>
<feature type="transmembrane region" description="Helical" evidence="11">
    <location>
        <begin position="408"/>
        <end position="427"/>
    </location>
</feature>
<evidence type="ECO:0000313" key="13">
    <source>
        <dbReference type="EMBL" id="MEE3716343.1"/>
    </source>
</evidence>
<dbReference type="GO" id="GO:0051537">
    <property type="term" value="F:2 iron, 2 sulfur cluster binding"/>
    <property type="evidence" value="ECO:0007669"/>
    <property type="project" value="UniProtKB-KW"/>
</dbReference>
<name>A0AAW9PVL2_9CYAN</name>
<dbReference type="InterPro" id="IPR050584">
    <property type="entry name" value="Cholesterol_7-desaturase"/>
</dbReference>
<evidence type="ECO:0000256" key="9">
    <source>
        <dbReference type="ARBA" id="ARBA00023014"/>
    </source>
</evidence>
<dbReference type="PANTHER" id="PTHR21266:SF32">
    <property type="entry name" value="CHOLESTEROL 7-DESATURASE NVD"/>
    <property type="match status" value="1"/>
</dbReference>
<evidence type="ECO:0000256" key="6">
    <source>
        <dbReference type="ARBA" id="ARBA00022989"/>
    </source>
</evidence>
<dbReference type="Gene3D" id="3.90.380.10">
    <property type="entry name" value="Naphthalene 1,2-dioxygenase Alpha Subunit, Chain A, domain 1"/>
    <property type="match status" value="1"/>
</dbReference>
<dbReference type="InterPro" id="IPR036922">
    <property type="entry name" value="Rieske_2Fe-2S_sf"/>
</dbReference>
<keyword evidence="9" id="KW-0411">Iron-sulfur</keyword>
<evidence type="ECO:0000256" key="10">
    <source>
        <dbReference type="ARBA" id="ARBA00023136"/>
    </source>
</evidence>
<keyword evidence="5" id="KW-0809">Transit peptide</keyword>
<keyword evidence="2 11" id="KW-0812">Transmembrane</keyword>
<keyword evidence="4" id="KW-0479">Metal-binding</keyword>
<accession>A0AAW9PVL2</accession>
<keyword evidence="6 11" id="KW-1133">Transmembrane helix</keyword>
<evidence type="ECO:0000256" key="11">
    <source>
        <dbReference type="SAM" id="Phobius"/>
    </source>
</evidence>
<dbReference type="GO" id="GO:0016705">
    <property type="term" value="F:oxidoreductase activity, acting on paired donors, with incorporation or reduction of molecular oxygen"/>
    <property type="evidence" value="ECO:0007669"/>
    <property type="project" value="UniProtKB-ARBA"/>
</dbReference>
<dbReference type="PROSITE" id="PS51296">
    <property type="entry name" value="RIESKE"/>
    <property type="match status" value="1"/>
</dbReference>
<dbReference type="GO" id="GO:0046872">
    <property type="term" value="F:metal ion binding"/>
    <property type="evidence" value="ECO:0007669"/>
    <property type="project" value="UniProtKB-KW"/>
</dbReference>
<keyword evidence="10 11" id="KW-0472">Membrane</keyword>
<dbReference type="InterPro" id="IPR017941">
    <property type="entry name" value="Rieske_2Fe-2S"/>
</dbReference>
<feature type="domain" description="Rieske" evidence="12">
    <location>
        <begin position="39"/>
        <end position="148"/>
    </location>
</feature>
<protein>
    <submittedName>
        <fullName evidence="13">Rieske 2Fe-2S domain-containing protein</fullName>
    </submittedName>
</protein>
<comment type="subcellular location">
    <subcellularLocation>
        <location evidence="1">Membrane</location>
    </subcellularLocation>
</comment>
<evidence type="ECO:0000256" key="8">
    <source>
        <dbReference type="ARBA" id="ARBA00023004"/>
    </source>
</evidence>
<dbReference type="AlphaFoldDB" id="A0AAW9PVL2"/>
<feature type="transmembrane region" description="Helical" evidence="11">
    <location>
        <begin position="433"/>
        <end position="453"/>
    </location>
</feature>
<dbReference type="Pfam" id="PF00355">
    <property type="entry name" value="Rieske"/>
    <property type="match status" value="1"/>
</dbReference>
<dbReference type="SUPFAM" id="SSF50022">
    <property type="entry name" value="ISP domain"/>
    <property type="match status" value="1"/>
</dbReference>
<dbReference type="RefSeq" id="WP_330482770.1">
    <property type="nucleotide sequence ID" value="NZ_JAZBJZ010000017.1"/>
</dbReference>
<sequence length="477" mass="53219">MTTSTITLADGAIGLNLLETDTIPAGGSDPTQFDGKEAWYPIFYVEDLDKAKLATFTLLERDLVIWWDKQAQTWQVFADRCPHRLAPLSQGRITEAGLLECPYHGWAFTGDGSCDRIPQQPEHGTAQKSKRACAETLPSIVRQGLLFVYAGQPENALKTKVPLVEPLLETPDEWVCLTTFRDLPYDALTLLENVLDSSHLPFTHHRSVGNRANASPADLEVVASSKQGFVGTWAEGPRRGKLGRQDTTFVAPSLMWHDLTSKQFGRTLTVVYATPIRKGECRLFAIFPFKFSSKVPAFFLKLAPRWYSHTNQNAILEDDQIFLHFQERYLEAQGGSPNFAKAFYLPTGADRFVTELRTWVNQYHADPFAGQTLPPAIPTEKLLDRYHSHTVKCASCSAALKNIQRLKLGMAILGAIAWASTSLFAFLHTQLPTPIGVLLILVTLVSGAAWYGLSKLERRFYDGQAIAPRNLPEKNKK</sequence>
<dbReference type="Pfam" id="PF08417">
    <property type="entry name" value="PaO"/>
    <property type="match status" value="1"/>
</dbReference>
<dbReference type="InterPro" id="IPR013626">
    <property type="entry name" value="PaO"/>
</dbReference>
<dbReference type="Gene3D" id="2.102.10.10">
    <property type="entry name" value="Rieske [2Fe-2S] iron-sulphur domain"/>
    <property type="match status" value="1"/>
</dbReference>
<comment type="caution">
    <text evidence="13">The sequence shown here is derived from an EMBL/GenBank/DDBJ whole genome shotgun (WGS) entry which is preliminary data.</text>
</comment>
<gene>
    <name evidence="13" type="ORF">V2H45_06260</name>
</gene>
<dbReference type="EMBL" id="JAZBJZ010000017">
    <property type="protein sequence ID" value="MEE3716343.1"/>
    <property type="molecule type" value="Genomic_DNA"/>
</dbReference>
<dbReference type="PANTHER" id="PTHR21266">
    <property type="entry name" value="IRON-SULFUR DOMAIN CONTAINING PROTEIN"/>
    <property type="match status" value="1"/>
</dbReference>
<keyword evidence="14" id="KW-1185">Reference proteome</keyword>